<name>A0A944DDT9_DENI1</name>
<feature type="active site" description="Nucleophile" evidence="4">
    <location>
        <position position="56"/>
    </location>
</feature>
<dbReference type="Gene3D" id="3.40.1090.10">
    <property type="entry name" value="Cytosolic phospholipase A2 catalytic domain"/>
    <property type="match status" value="2"/>
</dbReference>
<dbReference type="GO" id="GO:0016042">
    <property type="term" value="P:lipid catabolic process"/>
    <property type="evidence" value="ECO:0007669"/>
    <property type="project" value="UniProtKB-UniRule"/>
</dbReference>
<organism evidence="6 7">
    <name type="scientific">Denitromonas iodatirespirans</name>
    <dbReference type="NCBI Taxonomy" id="2795389"/>
    <lineage>
        <taxon>Bacteria</taxon>
        <taxon>Pseudomonadati</taxon>
        <taxon>Pseudomonadota</taxon>
        <taxon>Betaproteobacteria</taxon>
        <taxon>Rhodocyclales</taxon>
        <taxon>Zoogloeaceae</taxon>
        <taxon>Denitromonas</taxon>
    </lineage>
</organism>
<evidence type="ECO:0000256" key="2">
    <source>
        <dbReference type="ARBA" id="ARBA00022963"/>
    </source>
</evidence>
<dbReference type="PANTHER" id="PTHR14226:SF76">
    <property type="entry name" value="NTE FAMILY PROTEIN RSSA"/>
    <property type="match status" value="1"/>
</dbReference>
<evidence type="ECO:0000256" key="4">
    <source>
        <dbReference type="PROSITE-ProRule" id="PRU01161"/>
    </source>
</evidence>
<gene>
    <name evidence="6" type="primary">rssA</name>
    <name evidence="6" type="ORF">I8J34_20925</name>
</gene>
<feature type="domain" description="PNPLA" evidence="5">
    <location>
        <begin position="23"/>
        <end position="182"/>
    </location>
</feature>
<keyword evidence="1 4" id="KW-0378">Hydrolase</keyword>
<dbReference type="InterPro" id="IPR002641">
    <property type="entry name" value="PNPLA_dom"/>
</dbReference>
<dbReference type="SUPFAM" id="SSF52151">
    <property type="entry name" value="FabD/lysophospholipase-like"/>
    <property type="match status" value="1"/>
</dbReference>
<dbReference type="Proteomes" id="UP000694660">
    <property type="component" value="Unassembled WGS sequence"/>
</dbReference>
<dbReference type="AlphaFoldDB" id="A0A944DDT9"/>
<reference evidence="7" key="1">
    <citation type="journal article" date="2022" name="ISME J.">
        <title>Genetic and phylogenetic analysis of dissimilatory iodate-reducing bacteria identifies potential niches across the world's oceans.</title>
        <authorList>
            <person name="Reyes-Umana V."/>
            <person name="Henning Z."/>
            <person name="Lee K."/>
            <person name="Barnum T.P."/>
            <person name="Coates J.D."/>
        </authorList>
    </citation>
    <scope>NUCLEOTIDE SEQUENCE [LARGE SCALE GENOMIC DNA]</scope>
    <source>
        <strain evidence="7">IR12</strain>
    </source>
</reference>
<dbReference type="EMBL" id="JAEKFT010000034">
    <property type="protein sequence ID" value="MBT0963657.1"/>
    <property type="molecule type" value="Genomic_DNA"/>
</dbReference>
<evidence type="ECO:0000313" key="6">
    <source>
        <dbReference type="EMBL" id="MBT0963657.1"/>
    </source>
</evidence>
<evidence type="ECO:0000256" key="3">
    <source>
        <dbReference type="ARBA" id="ARBA00023098"/>
    </source>
</evidence>
<feature type="active site" description="Proton acceptor" evidence="4">
    <location>
        <position position="169"/>
    </location>
</feature>
<feature type="short sequence motif" description="DGA/G" evidence="4">
    <location>
        <begin position="169"/>
        <end position="171"/>
    </location>
</feature>
<comment type="caution">
    <text evidence="4">Lacks conserved residue(s) required for the propagation of feature annotation.</text>
</comment>
<protein>
    <submittedName>
        <fullName evidence="6">Patatin-like phospholipase RssA</fullName>
    </submittedName>
</protein>
<accession>A0A944DDT9</accession>
<keyword evidence="7" id="KW-1185">Reference proteome</keyword>
<dbReference type="PANTHER" id="PTHR14226">
    <property type="entry name" value="NEUROPATHY TARGET ESTERASE/SWISS CHEESE D.MELANOGASTER"/>
    <property type="match status" value="1"/>
</dbReference>
<dbReference type="NCBIfam" id="NF007623">
    <property type="entry name" value="PRK10279.1"/>
    <property type="match status" value="1"/>
</dbReference>
<dbReference type="PROSITE" id="PS51635">
    <property type="entry name" value="PNPLA"/>
    <property type="match status" value="1"/>
</dbReference>
<dbReference type="Pfam" id="PF01734">
    <property type="entry name" value="Patatin"/>
    <property type="match status" value="1"/>
</dbReference>
<sequence>MKNAEEYDSEEHDRGSDGPKIGLALGSGAARGWAHIGVIRALRREGISPDVISGASIGAFVGASAATGGFEALAGWVEKLTWQTVVSYLDVSLRGGLIKGDRLIDYFEREVTGLGFDELKLPFGCVATELQTGREVWLREGSVAQAVRASIATPGLFTPVVQGGRVLVDGALVNPVPVSLCRAMGADIVIAVDLGSDIVGRARRRMTRSVKPVVDPAAERSWAERLLDRFGLNDAQKGDDEFSMLDVLNTSINIMQVRIARSRLAGEPADVLIAPRVGQVGPMDYHRAKEAIAEGEAAVTRMMPAIRYALGQENAEHEK</sequence>
<evidence type="ECO:0000259" key="5">
    <source>
        <dbReference type="PROSITE" id="PS51635"/>
    </source>
</evidence>
<keyword evidence="2 4" id="KW-0442">Lipid degradation</keyword>
<evidence type="ECO:0000313" key="7">
    <source>
        <dbReference type="Proteomes" id="UP000694660"/>
    </source>
</evidence>
<dbReference type="RefSeq" id="WP_214363584.1">
    <property type="nucleotide sequence ID" value="NZ_JAEKFT010000034.1"/>
</dbReference>
<feature type="short sequence motif" description="GXSXG" evidence="4">
    <location>
        <begin position="54"/>
        <end position="58"/>
    </location>
</feature>
<dbReference type="GO" id="GO:0016787">
    <property type="term" value="F:hydrolase activity"/>
    <property type="evidence" value="ECO:0007669"/>
    <property type="project" value="UniProtKB-UniRule"/>
</dbReference>
<dbReference type="InterPro" id="IPR016035">
    <property type="entry name" value="Acyl_Trfase/lysoPLipase"/>
</dbReference>
<proteinExistence type="predicted"/>
<dbReference type="InterPro" id="IPR050301">
    <property type="entry name" value="NTE"/>
</dbReference>
<keyword evidence="3 4" id="KW-0443">Lipid metabolism</keyword>
<evidence type="ECO:0000256" key="1">
    <source>
        <dbReference type="ARBA" id="ARBA00022801"/>
    </source>
</evidence>
<comment type="caution">
    <text evidence="6">The sequence shown here is derived from an EMBL/GenBank/DDBJ whole genome shotgun (WGS) entry which is preliminary data.</text>
</comment>